<dbReference type="InterPro" id="IPR008271">
    <property type="entry name" value="Ser/Thr_kinase_AS"/>
</dbReference>
<dbReference type="PROSITE" id="PS00108">
    <property type="entry name" value="PROTEIN_KINASE_ST"/>
    <property type="match status" value="1"/>
</dbReference>
<dbReference type="Pfam" id="PF00069">
    <property type="entry name" value="Pkinase"/>
    <property type="match status" value="1"/>
</dbReference>
<evidence type="ECO:0000313" key="8">
    <source>
        <dbReference type="Proteomes" id="UP000001542"/>
    </source>
</evidence>
<keyword evidence="1 5" id="KW-0723">Serine/threonine-protein kinase</keyword>
<dbReference type="SMR" id="A2EZI0"/>
<dbReference type="Gene3D" id="1.10.510.10">
    <property type="entry name" value="Transferase(Phosphotransferase) domain 1"/>
    <property type="match status" value="1"/>
</dbReference>
<organism evidence="7 8">
    <name type="scientific">Trichomonas vaginalis (strain ATCC PRA-98 / G3)</name>
    <dbReference type="NCBI Taxonomy" id="412133"/>
    <lineage>
        <taxon>Eukaryota</taxon>
        <taxon>Metamonada</taxon>
        <taxon>Parabasalia</taxon>
        <taxon>Trichomonadida</taxon>
        <taxon>Trichomonadidae</taxon>
        <taxon>Trichomonas</taxon>
    </lineage>
</organism>
<dbReference type="SMART" id="SM00220">
    <property type="entry name" value="S_TKc"/>
    <property type="match status" value="1"/>
</dbReference>
<dbReference type="PROSITE" id="PS50011">
    <property type="entry name" value="PROTEIN_KINASE_DOM"/>
    <property type="match status" value="1"/>
</dbReference>
<sequence length="322" mass="37385">MEGIQQMLSEHGYNIQSEIGWGTFSHCYLCVSQKYKITFVAKVIDIANSLHKKSFEVSFYQELTTLTKLIHPNVINIYDSFSDNNYFVLILEYCPNGNLEEYIKKNSPIKESEILNFARQILEVLSYCHQNNICHHDIKPCNIFIDNFNRVKLADFGIAQIIQQHEKSIVYGGSIPYMPPEVFRKLPYNSFKADVWAFGVTLFQLVSGGKLPFFGLNIVEIYDSICKCKYELPPICNPTIEQLIRHSLDLDVDHRWSSQQLCDYINSSLNHSIINPLKYRVRAKLNNKRQSSSKVFYENLHLNSPIVVIPVIRRNKSNEEFQ</sequence>
<evidence type="ECO:0000313" key="7">
    <source>
        <dbReference type="EMBL" id="EAY01946.1"/>
    </source>
</evidence>
<dbReference type="InterPro" id="IPR000719">
    <property type="entry name" value="Prot_kinase_dom"/>
</dbReference>
<protein>
    <submittedName>
        <fullName evidence="7">CAMK family protein kinase</fullName>
    </submittedName>
</protein>
<dbReference type="KEGG" id="tva:4759776"/>
<dbReference type="EMBL" id="DS113552">
    <property type="protein sequence ID" value="EAY01946.1"/>
    <property type="molecule type" value="Genomic_DNA"/>
</dbReference>
<evidence type="ECO:0000256" key="3">
    <source>
        <dbReference type="ARBA" id="ARBA00022840"/>
    </source>
</evidence>
<proteinExistence type="inferred from homology"/>
<dbReference type="VEuPathDB" id="TrichDB:TVAGG3_0657560"/>
<dbReference type="PROSITE" id="PS00107">
    <property type="entry name" value="PROTEIN_KINASE_ATP"/>
    <property type="match status" value="1"/>
</dbReference>
<reference evidence="7" key="1">
    <citation type="submission" date="2006-10" db="EMBL/GenBank/DDBJ databases">
        <authorList>
            <person name="Amadeo P."/>
            <person name="Zhao Q."/>
            <person name="Wortman J."/>
            <person name="Fraser-Liggett C."/>
            <person name="Carlton J."/>
        </authorList>
    </citation>
    <scope>NUCLEOTIDE SEQUENCE</scope>
    <source>
        <strain evidence="7">G3</strain>
    </source>
</reference>
<dbReference type="RefSeq" id="XP_001330461.1">
    <property type="nucleotide sequence ID" value="XM_001330426.1"/>
</dbReference>
<gene>
    <name evidence="7" type="ORF">TVAG_048010</name>
</gene>
<dbReference type="PRINTS" id="PR00109">
    <property type="entry name" value="TYRKINASE"/>
</dbReference>
<evidence type="ECO:0000256" key="2">
    <source>
        <dbReference type="ARBA" id="ARBA00022741"/>
    </source>
</evidence>
<dbReference type="STRING" id="5722.A2EZI0"/>
<comment type="similarity">
    <text evidence="5">Belongs to the protein kinase superfamily.</text>
</comment>
<dbReference type="InterPro" id="IPR001245">
    <property type="entry name" value="Ser-Thr/Tyr_kinase_cat_dom"/>
</dbReference>
<evidence type="ECO:0000256" key="5">
    <source>
        <dbReference type="RuleBase" id="RU000304"/>
    </source>
</evidence>
<dbReference type="Proteomes" id="UP000001542">
    <property type="component" value="Unassembled WGS sequence"/>
</dbReference>
<accession>A2EZI0</accession>
<feature type="binding site" evidence="4">
    <location>
        <position position="42"/>
    </location>
    <ligand>
        <name>ATP</name>
        <dbReference type="ChEBI" id="CHEBI:30616"/>
    </ligand>
</feature>
<keyword evidence="7" id="KW-0418">Kinase</keyword>
<keyword evidence="8" id="KW-1185">Reference proteome</keyword>
<keyword evidence="3 4" id="KW-0067">ATP-binding</keyword>
<reference evidence="7" key="2">
    <citation type="journal article" date="2007" name="Science">
        <title>Draft genome sequence of the sexually transmitted pathogen Trichomonas vaginalis.</title>
        <authorList>
            <person name="Carlton J.M."/>
            <person name="Hirt R.P."/>
            <person name="Silva J.C."/>
            <person name="Delcher A.L."/>
            <person name="Schatz M."/>
            <person name="Zhao Q."/>
            <person name="Wortman J.R."/>
            <person name="Bidwell S.L."/>
            <person name="Alsmark U.C.M."/>
            <person name="Besteiro S."/>
            <person name="Sicheritz-Ponten T."/>
            <person name="Noel C.J."/>
            <person name="Dacks J.B."/>
            <person name="Foster P.G."/>
            <person name="Simillion C."/>
            <person name="Van de Peer Y."/>
            <person name="Miranda-Saavedra D."/>
            <person name="Barton G.J."/>
            <person name="Westrop G.D."/>
            <person name="Mueller S."/>
            <person name="Dessi D."/>
            <person name="Fiori P.L."/>
            <person name="Ren Q."/>
            <person name="Paulsen I."/>
            <person name="Zhang H."/>
            <person name="Bastida-Corcuera F.D."/>
            <person name="Simoes-Barbosa A."/>
            <person name="Brown M.T."/>
            <person name="Hayes R.D."/>
            <person name="Mukherjee M."/>
            <person name="Okumura C.Y."/>
            <person name="Schneider R."/>
            <person name="Smith A.J."/>
            <person name="Vanacova S."/>
            <person name="Villalvazo M."/>
            <person name="Haas B.J."/>
            <person name="Pertea M."/>
            <person name="Feldblyum T.V."/>
            <person name="Utterback T.R."/>
            <person name="Shu C.L."/>
            <person name="Osoegawa K."/>
            <person name="de Jong P.J."/>
            <person name="Hrdy I."/>
            <person name="Horvathova L."/>
            <person name="Zubacova Z."/>
            <person name="Dolezal P."/>
            <person name="Malik S.B."/>
            <person name="Logsdon J.M. Jr."/>
            <person name="Henze K."/>
            <person name="Gupta A."/>
            <person name="Wang C.C."/>
            <person name="Dunne R.L."/>
            <person name="Upcroft J.A."/>
            <person name="Upcroft P."/>
            <person name="White O."/>
            <person name="Salzberg S.L."/>
            <person name="Tang P."/>
            <person name="Chiu C.-H."/>
            <person name="Lee Y.-S."/>
            <person name="Embley T.M."/>
            <person name="Coombs G.H."/>
            <person name="Mottram J.C."/>
            <person name="Tachezy J."/>
            <person name="Fraser-Liggett C.M."/>
            <person name="Johnson P.J."/>
        </authorList>
    </citation>
    <scope>NUCLEOTIDE SEQUENCE [LARGE SCALE GENOMIC DNA]</scope>
    <source>
        <strain evidence="7">G3</strain>
    </source>
</reference>
<dbReference type="OrthoDB" id="4062651at2759"/>
<keyword evidence="2 4" id="KW-0547">Nucleotide-binding</keyword>
<dbReference type="InterPro" id="IPR011009">
    <property type="entry name" value="Kinase-like_dom_sf"/>
</dbReference>
<dbReference type="eggNOG" id="KOG0586">
    <property type="taxonomic scope" value="Eukaryota"/>
</dbReference>
<dbReference type="InParanoid" id="A2EZI0"/>
<dbReference type="GO" id="GO:0005524">
    <property type="term" value="F:ATP binding"/>
    <property type="evidence" value="ECO:0007669"/>
    <property type="project" value="UniProtKB-UniRule"/>
</dbReference>
<name>A2EZI0_TRIV3</name>
<dbReference type="AlphaFoldDB" id="A2EZI0"/>
<dbReference type="SUPFAM" id="SSF56112">
    <property type="entry name" value="Protein kinase-like (PK-like)"/>
    <property type="match status" value="1"/>
</dbReference>
<dbReference type="PANTHER" id="PTHR24362:SF309">
    <property type="entry name" value="PROTEIN KINASE DOMAIN-CONTAINING PROTEIN"/>
    <property type="match status" value="1"/>
</dbReference>
<dbReference type="InterPro" id="IPR017441">
    <property type="entry name" value="Protein_kinase_ATP_BS"/>
</dbReference>
<keyword evidence="7" id="KW-0808">Transferase</keyword>
<dbReference type="VEuPathDB" id="TrichDB:TVAG_048010"/>
<dbReference type="PANTHER" id="PTHR24362">
    <property type="entry name" value="SERINE/THREONINE-PROTEIN KINASE NEK"/>
    <property type="match status" value="1"/>
</dbReference>
<evidence type="ECO:0000256" key="1">
    <source>
        <dbReference type="ARBA" id="ARBA00022527"/>
    </source>
</evidence>
<dbReference type="GO" id="GO:0004674">
    <property type="term" value="F:protein serine/threonine kinase activity"/>
    <property type="evidence" value="ECO:0007669"/>
    <property type="project" value="UniProtKB-KW"/>
</dbReference>
<feature type="domain" description="Protein kinase" evidence="6">
    <location>
        <begin position="13"/>
        <end position="274"/>
    </location>
</feature>
<dbReference type="FunFam" id="1.10.510.10:FF:000571">
    <property type="entry name" value="Maternal embryonic leucine zipper kinase"/>
    <property type="match status" value="1"/>
</dbReference>
<evidence type="ECO:0000256" key="4">
    <source>
        <dbReference type="PROSITE-ProRule" id="PRU10141"/>
    </source>
</evidence>
<evidence type="ECO:0000259" key="6">
    <source>
        <dbReference type="PROSITE" id="PS50011"/>
    </source>
</evidence>